<evidence type="ECO:0000313" key="2">
    <source>
        <dbReference type="Proteomes" id="UP000041254"/>
    </source>
</evidence>
<dbReference type="InParanoid" id="A0A0G4GRP9"/>
<reference evidence="1 2" key="1">
    <citation type="submission" date="2014-11" db="EMBL/GenBank/DDBJ databases">
        <authorList>
            <person name="Zhu J."/>
            <person name="Qi W."/>
            <person name="Song R."/>
        </authorList>
    </citation>
    <scope>NUCLEOTIDE SEQUENCE [LARGE SCALE GENOMIC DNA]</scope>
</reference>
<dbReference type="EMBL" id="CDMY01000780">
    <property type="protein sequence ID" value="CEM33229.1"/>
    <property type="molecule type" value="Genomic_DNA"/>
</dbReference>
<dbReference type="OrthoDB" id="347199at2759"/>
<dbReference type="VEuPathDB" id="CryptoDB:Vbra_6346"/>
<keyword evidence="2" id="KW-1185">Reference proteome</keyword>
<dbReference type="AlphaFoldDB" id="A0A0G4GRP9"/>
<name>A0A0G4GRP9_VITBC</name>
<protein>
    <submittedName>
        <fullName evidence="1">Uncharacterized protein</fullName>
    </submittedName>
</protein>
<evidence type="ECO:0000313" key="1">
    <source>
        <dbReference type="EMBL" id="CEM33229.1"/>
    </source>
</evidence>
<sequence>MMDLVVSLLLRLVQRMIYPRLTCLAMVVLFSLTALATRLRLGAQEIPLAMPWTPKSFVQEYSLVREWIFDRRWDERVEWKKQGRWLRNGPVKVELTKDRFAKFVGTSGGSEGEGVWQYKRRISSGPVEVEVEDDPNSPNKMLLYVTEARTGLFNPNAVRFDEGKIYLIVPPFLPWNKRKVGTFTVKAKSQIPLLDKSMR</sequence>
<accession>A0A0G4GRP9</accession>
<gene>
    <name evidence="1" type="ORF">Vbra_6346</name>
</gene>
<proteinExistence type="predicted"/>
<dbReference type="Proteomes" id="UP000041254">
    <property type="component" value="Unassembled WGS sequence"/>
</dbReference>
<organism evidence="1 2">
    <name type="scientific">Vitrella brassicaformis (strain CCMP3155)</name>
    <dbReference type="NCBI Taxonomy" id="1169540"/>
    <lineage>
        <taxon>Eukaryota</taxon>
        <taxon>Sar</taxon>
        <taxon>Alveolata</taxon>
        <taxon>Colpodellida</taxon>
        <taxon>Vitrellaceae</taxon>
        <taxon>Vitrella</taxon>
    </lineage>
</organism>